<dbReference type="Proteomes" id="UP000095209">
    <property type="component" value="Unassembled WGS sequence"/>
</dbReference>
<dbReference type="RefSeq" id="WP_069716566.1">
    <property type="nucleotide sequence ID" value="NZ_MJEH01000012.1"/>
</dbReference>
<sequence>KYMKNTIRISEQKSQKEVQITRLTMYGHAKIIEAISEQQETYYLFFFKNSFLTGKKADKIKRRSYIAKAQKEGITFSAPHPIIEQLLQPYSTFTFSPFNQLLQKSKKQYTFQEIALFFMYFDNFIKKEKLQKLTQTLFYDHRRNGQLKNAYRIINIFLHFNPKNNWANDIASNLQFQTHRKQYSNNNTLLNTDPLYAEIKYFENRNITTYYQSLISLYTTEERFLEIAALQIDNVIQHPSDETYQFLNEQLHKLYNSHERVTILDSMYKHIPDFMPLQLDLLNEYLHDKRYVDAINLLSKHNFKHLDVNKVKIKQLFDQNLIDFNQINIERLNHILFTLFADDPKTLNKLVHQCAKQLLLHHEPSYLFNWLKPIKELSHSLPVIRKIEKMIAICDDPEQQAQLGELYCEFDQVNKAIECYKWEMELRPEDEKPVHALTNLYSSLGMKDEANTYQQILLTMRKSS</sequence>
<proteinExistence type="predicted"/>
<protein>
    <submittedName>
        <fullName evidence="2">Uncharacterized protein</fullName>
    </submittedName>
</protein>
<gene>
    <name evidence="2" type="ORF">BFG57_11915</name>
</gene>
<dbReference type="SUPFAM" id="SSF48452">
    <property type="entry name" value="TPR-like"/>
    <property type="match status" value="1"/>
</dbReference>
<keyword evidence="3" id="KW-1185">Reference proteome</keyword>
<dbReference type="PROSITE" id="PS50005">
    <property type="entry name" value="TPR"/>
    <property type="match status" value="1"/>
</dbReference>
<comment type="caution">
    <text evidence="2">The sequence shown here is derived from an EMBL/GenBank/DDBJ whole genome shotgun (WGS) entry which is preliminary data.</text>
</comment>
<dbReference type="AlphaFoldDB" id="A0A1E5LH01"/>
<evidence type="ECO:0000313" key="2">
    <source>
        <dbReference type="EMBL" id="OEH93353.1"/>
    </source>
</evidence>
<accession>A0A1E5LH01</accession>
<dbReference type="STRING" id="1305675.BFG57_11915"/>
<dbReference type="InterPro" id="IPR019734">
    <property type="entry name" value="TPR_rpt"/>
</dbReference>
<organism evidence="2 3">
    <name type="scientific">Bacillus solimangrovi</name>
    <dbReference type="NCBI Taxonomy" id="1305675"/>
    <lineage>
        <taxon>Bacteria</taxon>
        <taxon>Bacillati</taxon>
        <taxon>Bacillota</taxon>
        <taxon>Bacilli</taxon>
        <taxon>Bacillales</taxon>
        <taxon>Bacillaceae</taxon>
        <taxon>Bacillus</taxon>
    </lineage>
</organism>
<keyword evidence="1" id="KW-0802">TPR repeat</keyword>
<reference evidence="2 3" key="1">
    <citation type="submission" date="2016-08" db="EMBL/GenBank/DDBJ databases">
        <title>Genome of Bacillus solimangrovi GH2-4.</title>
        <authorList>
            <person name="Lim S."/>
            <person name="Kim B.-C."/>
        </authorList>
    </citation>
    <scope>NUCLEOTIDE SEQUENCE [LARGE SCALE GENOMIC DNA]</scope>
    <source>
        <strain evidence="2 3">GH2-4</strain>
    </source>
</reference>
<name>A0A1E5LH01_9BACI</name>
<dbReference type="Gene3D" id="1.25.40.10">
    <property type="entry name" value="Tetratricopeptide repeat domain"/>
    <property type="match status" value="1"/>
</dbReference>
<feature type="repeat" description="TPR" evidence="1">
    <location>
        <begin position="397"/>
        <end position="430"/>
    </location>
</feature>
<evidence type="ECO:0000256" key="1">
    <source>
        <dbReference type="PROSITE-ProRule" id="PRU00339"/>
    </source>
</evidence>
<dbReference type="EMBL" id="MJEH01000012">
    <property type="protein sequence ID" value="OEH93353.1"/>
    <property type="molecule type" value="Genomic_DNA"/>
</dbReference>
<evidence type="ECO:0000313" key="3">
    <source>
        <dbReference type="Proteomes" id="UP000095209"/>
    </source>
</evidence>
<dbReference type="InterPro" id="IPR011990">
    <property type="entry name" value="TPR-like_helical_dom_sf"/>
</dbReference>
<feature type="non-terminal residue" evidence="2">
    <location>
        <position position="1"/>
    </location>
</feature>